<protein>
    <submittedName>
        <fullName evidence="2">Uncharacterized protein</fullName>
    </submittedName>
</protein>
<keyword evidence="3" id="KW-1185">Reference proteome</keyword>
<reference evidence="2 3" key="1">
    <citation type="submission" date="2021-06" db="EMBL/GenBank/DDBJ databases">
        <authorList>
            <person name="Palmer J.M."/>
        </authorList>
    </citation>
    <scope>NUCLEOTIDE SEQUENCE [LARGE SCALE GENOMIC DNA]</scope>
    <source>
        <strain evidence="2 3">AS_MEX2019</strain>
        <tissue evidence="2">Muscle</tissue>
    </source>
</reference>
<evidence type="ECO:0000313" key="3">
    <source>
        <dbReference type="Proteomes" id="UP001469553"/>
    </source>
</evidence>
<accession>A0ABV1ADW0</accession>
<name>A0ABV1ADW0_9TELE</name>
<comment type="caution">
    <text evidence="2">The sequence shown here is derived from an EMBL/GenBank/DDBJ whole genome shotgun (WGS) entry which is preliminary data.</text>
</comment>
<evidence type="ECO:0000313" key="2">
    <source>
        <dbReference type="EMBL" id="MEQ2316749.1"/>
    </source>
</evidence>
<keyword evidence="1" id="KW-0472">Membrane</keyword>
<evidence type="ECO:0000256" key="1">
    <source>
        <dbReference type="SAM" id="Phobius"/>
    </source>
</evidence>
<dbReference type="Proteomes" id="UP001469553">
    <property type="component" value="Unassembled WGS sequence"/>
</dbReference>
<sequence length="142" mass="15847">MSAQSSVFTTVYAVSRNKLLGGKKSPHRTVLYVTHCSEQAVASIRSFTATLSLALRCIPLLCPLSGLMAFNTTFFFLFVVPKPHGKLVMPPHQMTSWQKAWEMWEFVTRNKEIGKLDYEAADSARGGRTAHSSPDYDLPSFC</sequence>
<keyword evidence="1" id="KW-0812">Transmembrane</keyword>
<keyword evidence="1" id="KW-1133">Transmembrane helix</keyword>
<gene>
    <name evidence="2" type="ORF">AMECASPLE_035778</name>
</gene>
<organism evidence="2 3">
    <name type="scientific">Ameca splendens</name>
    <dbReference type="NCBI Taxonomy" id="208324"/>
    <lineage>
        <taxon>Eukaryota</taxon>
        <taxon>Metazoa</taxon>
        <taxon>Chordata</taxon>
        <taxon>Craniata</taxon>
        <taxon>Vertebrata</taxon>
        <taxon>Euteleostomi</taxon>
        <taxon>Actinopterygii</taxon>
        <taxon>Neopterygii</taxon>
        <taxon>Teleostei</taxon>
        <taxon>Neoteleostei</taxon>
        <taxon>Acanthomorphata</taxon>
        <taxon>Ovalentaria</taxon>
        <taxon>Atherinomorphae</taxon>
        <taxon>Cyprinodontiformes</taxon>
        <taxon>Goodeidae</taxon>
        <taxon>Ameca</taxon>
    </lineage>
</organism>
<proteinExistence type="predicted"/>
<feature type="transmembrane region" description="Helical" evidence="1">
    <location>
        <begin position="53"/>
        <end position="80"/>
    </location>
</feature>
<dbReference type="EMBL" id="JAHRIP010090070">
    <property type="protein sequence ID" value="MEQ2316749.1"/>
    <property type="molecule type" value="Genomic_DNA"/>
</dbReference>